<keyword evidence="4 8" id="KW-0808">Transferase</keyword>
<dbReference type="Gene3D" id="2.160.10.10">
    <property type="entry name" value="Hexapeptide repeat proteins"/>
    <property type="match status" value="1"/>
</dbReference>
<dbReference type="InterPro" id="IPR042122">
    <property type="entry name" value="Ser_AcTrfase_N_sf"/>
</dbReference>
<evidence type="ECO:0000313" key="8">
    <source>
        <dbReference type="EMBL" id="NLV10371.1"/>
    </source>
</evidence>
<dbReference type="PROSITE" id="PS00101">
    <property type="entry name" value="HEXAPEP_TRANSFERASES"/>
    <property type="match status" value="1"/>
</dbReference>
<feature type="compositionally biased region" description="Low complexity" evidence="7">
    <location>
        <begin position="155"/>
        <end position="164"/>
    </location>
</feature>
<dbReference type="InterPro" id="IPR053376">
    <property type="entry name" value="Serine_acetyltransferase"/>
</dbReference>
<evidence type="ECO:0000256" key="6">
    <source>
        <dbReference type="ARBA" id="ARBA00049486"/>
    </source>
</evidence>
<dbReference type="InterPro" id="IPR001451">
    <property type="entry name" value="Hexapep"/>
</dbReference>
<dbReference type="FunFam" id="2.160.10.10:FF:000007">
    <property type="entry name" value="Serine acetyltransferase"/>
    <property type="match status" value="1"/>
</dbReference>
<dbReference type="RefSeq" id="WP_170094075.1">
    <property type="nucleotide sequence ID" value="NZ_WOYG01000001.1"/>
</dbReference>
<dbReference type="Proteomes" id="UP000608662">
    <property type="component" value="Unassembled WGS sequence"/>
</dbReference>
<dbReference type="Gene3D" id="1.10.3130.10">
    <property type="entry name" value="serine acetyltransferase, domain 1"/>
    <property type="match status" value="1"/>
</dbReference>
<dbReference type="NCBIfam" id="TIGR01172">
    <property type="entry name" value="cysE"/>
    <property type="match status" value="1"/>
</dbReference>
<proteinExistence type="inferred from homology"/>
<evidence type="ECO:0000256" key="4">
    <source>
        <dbReference type="ARBA" id="ARBA00022679"/>
    </source>
</evidence>
<evidence type="ECO:0000313" key="9">
    <source>
        <dbReference type="Proteomes" id="UP000608662"/>
    </source>
</evidence>
<comment type="caution">
    <text evidence="8">The sequence shown here is derived from an EMBL/GenBank/DDBJ whole genome shotgun (WGS) entry which is preliminary data.</text>
</comment>
<reference evidence="8" key="1">
    <citation type="submission" date="2019-12" db="EMBL/GenBank/DDBJ databases">
        <title>Whole-genome sequence of Halomicrobium mukohataei pws1.</title>
        <authorList>
            <person name="Verma D.K."/>
            <person name="Gopal K."/>
            <person name="Prasad E.S."/>
        </authorList>
    </citation>
    <scope>NUCLEOTIDE SEQUENCE</scope>
    <source>
        <strain evidence="8">Pws1</strain>
    </source>
</reference>
<dbReference type="EC" id="2.3.1.30" evidence="2"/>
<organism evidence="8 9">
    <name type="scientific">Halomicrobium mukohataei</name>
    <dbReference type="NCBI Taxonomy" id="57705"/>
    <lineage>
        <taxon>Archaea</taxon>
        <taxon>Methanobacteriati</taxon>
        <taxon>Methanobacteriota</taxon>
        <taxon>Stenosarchaea group</taxon>
        <taxon>Halobacteria</taxon>
        <taxon>Halobacteriales</taxon>
        <taxon>Haloarculaceae</taxon>
        <taxon>Halomicrobium</taxon>
    </lineage>
</organism>
<sequence length="201" mass="21368">MFDRIADDIRFAKANDPAATSTLVVLLTYPGLHAVWWHRLAHACHRRGLDLAAALLAYAGRFLTGIEIHPGATVGERLFIDHGMGTVVGETAEIGDEVVMYHGVTLGGKSSEPVKRHPTIEDRALIGADATLIGDITIGEDATVGAGSVVVDDVPPDTTVVGNPARPIDAPEDEEPVSDEDDGVHPDCAPGVEPRWREVQS</sequence>
<name>A0A847UGM2_9EURY</name>
<evidence type="ECO:0000256" key="2">
    <source>
        <dbReference type="ARBA" id="ARBA00013266"/>
    </source>
</evidence>
<keyword evidence="5 8" id="KW-0012">Acyltransferase</keyword>
<comment type="similarity">
    <text evidence="1">Belongs to the transferase hexapeptide repeat family.</text>
</comment>
<keyword evidence="3" id="KW-0028">Amino-acid biosynthesis</keyword>
<dbReference type="EMBL" id="WOYG01000001">
    <property type="protein sequence ID" value="NLV10371.1"/>
    <property type="molecule type" value="Genomic_DNA"/>
</dbReference>
<dbReference type="PIRSF" id="PIRSF000441">
    <property type="entry name" value="CysE"/>
    <property type="match status" value="1"/>
</dbReference>
<dbReference type="InterPro" id="IPR018357">
    <property type="entry name" value="Hexapep_transf_CS"/>
</dbReference>
<dbReference type="GO" id="GO:0005737">
    <property type="term" value="C:cytoplasm"/>
    <property type="evidence" value="ECO:0007669"/>
    <property type="project" value="InterPro"/>
</dbReference>
<feature type="compositionally biased region" description="Acidic residues" evidence="7">
    <location>
        <begin position="170"/>
        <end position="182"/>
    </location>
</feature>
<dbReference type="CDD" id="cd03354">
    <property type="entry name" value="LbH_SAT"/>
    <property type="match status" value="1"/>
</dbReference>
<dbReference type="InterPro" id="IPR005881">
    <property type="entry name" value="Ser_O-AcTrfase"/>
</dbReference>
<accession>A0A847UGM2</accession>
<evidence type="ECO:0000256" key="7">
    <source>
        <dbReference type="SAM" id="MobiDB-lite"/>
    </source>
</evidence>
<dbReference type="GO" id="GO:0006535">
    <property type="term" value="P:cysteine biosynthetic process from serine"/>
    <property type="evidence" value="ECO:0007669"/>
    <property type="project" value="InterPro"/>
</dbReference>
<dbReference type="PANTHER" id="PTHR42811">
    <property type="entry name" value="SERINE ACETYLTRANSFERASE"/>
    <property type="match status" value="1"/>
</dbReference>
<evidence type="ECO:0000256" key="3">
    <source>
        <dbReference type="ARBA" id="ARBA00022605"/>
    </source>
</evidence>
<dbReference type="GO" id="GO:0009001">
    <property type="term" value="F:serine O-acetyltransferase activity"/>
    <property type="evidence" value="ECO:0007669"/>
    <property type="project" value="UniProtKB-EC"/>
</dbReference>
<evidence type="ECO:0000256" key="1">
    <source>
        <dbReference type="ARBA" id="ARBA00007274"/>
    </source>
</evidence>
<feature type="region of interest" description="Disordered" evidence="7">
    <location>
        <begin position="155"/>
        <end position="201"/>
    </location>
</feature>
<dbReference type="NCBIfam" id="NF041874">
    <property type="entry name" value="EPS_EpsC"/>
    <property type="match status" value="1"/>
</dbReference>
<dbReference type="InterPro" id="IPR011004">
    <property type="entry name" value="Trimer_LpxA-like_sf"/>
</dbReference>
<dbReference type="OrthoDB" id="10940at2157"/>
<gene>
    <name evidence="8" type="primary">cysE</name>
    <name evidence="8" type="ORF">GOC74_10565</name>
</gene>
<dbReference type="Pfam" id="PF00132">
    <property type="entry name" value="Hexapep"/>
    <property type="match status" value="1"/>
</dbReference>
<dbReference type="AlphaFoldDB" id="A0A847UGM2"/>
<comment type="catalytic activity">
    <reaction evidence="6">
        <text>L-serine + acetyl-CoA = O-acetyl-L-serine + CoA</text>
        <dbReference type="Rhea" id="RHEA:24560"/>
        <dbReference type="ChEBI" id="CHEBI:33384"/>
        <dbReference type="ChEBI" id="CHEBI:57287"/>
        <dbReference type="ChEBI" id="CHEBI:57288"/>
        <dbReference type="ChEBI" id="CHEBI:58340"/>
        <dbReference type="EC" id="2.3.1.30"/>
    </reaction>
</comment>
<protein>
    <recommendedName>
        <fullName evidence="2">serine O-acetyltransferase</fullName>
        <ecNumber evidence="2">2.3.1.30</ecNumber>
    </recommendedName>
</protein>
<dbReference type="SUPFAM" id="SSF51161">
    <property type="entry name" value="Trimeric LpxA-like enzymes"/>
    <property type="match status" value="1"/>
</dbReference>
<evidence type="ECO:0000256" key="5">
    <source>
        <dbReference type="ARBA" id="ARBA00023315"/>
    </source>
</evidence>
<dbReference type="InterPro" id="IPR045304">
    <property type="entry name" value="LbH_SAT"/>
</dbReference>